<dbReference type="InterPro" id="IPR050203">
    <property type="entry name" value="Trp-tRNA_synthetase"/>
</dbReference>
<evidence type="ECO:0000256" key="8">
    <source>
        <dbReference type="ARBA" id="ARBA00049929"/>
    </source>
</evidence>
<comment type="similarity">
    <text evidence="1 10">Belongs to the class-I aminoacyl-tRNA synthetase family.</text>
</comment>
<evidence type="ECO:0000256" key="3">
    <source>
        <dbReference type="ARBA" id="ARBA00022598"/>
    </source>
</evidence>
<comment type="catalytic activity">
    <reaction evidence="8">
        <text>tRNA(Trp) + L-tryptophan + ATP = L-tryptophyl-tRNA(Trp) + AMP + diphosphate + H(+)</text>
        <dbReference type="Rhea" id="RHEA:24080"/>
        <dbReference type="Rhea" id="RHEA-COMP:9671"/>
        <dbReference type="Rhea" id="RHEA-COMP:9705"/>
        <dbReference type="ChEBI" id="CHEBI:15378"/>
        <dbReference type="ChEBI" id="CHEBI:30616"/>
        <dbReference type="ChEBI" id="CHEBI:33019"/>
        <dbReference type="ChEBI" id="CHEBI:57912"/>
        <dbReference type="ChEBI" id="CHEBI:78442"/>
        <dbReference type="ChEBI" id="CHEBI:78535"/>
        <dbReference type="ChEBI" id="CHEBI:456215"/>
        <dbReference type="EC" id="6.1.1.2"/>
    </reaction>
</comment>
<dbReference type="Gene3D" id="3.40.50.620">
    <property type="entry name" value="HUPs"/>
    <property type="match status" value="1"/>
</dbReference>
<evidence type="ECO:0000256" key="5">
    <source>
        <dbReference type="ARBA" id="ARBA00022840"/>
    </source>
</evidence>
<accession>A0A9D1NGQ2</accession>
<gene>
    <name evidence="11" type="primary">trpS</name>
    <name evidence="11" type="ORF">IAC74_01285</name>
</gene>
<dbReference type="AlphaFoldDB" id="A0A9D1NGQ2"/>
<dbReference type="PANTHER" id="PTHR43766:SF1">
    <property type="entry name" value="TRYPTOPHAN--TRNA LIGASE, MITOCHONDRIAL"/>
    <property type="match status" value="1"/>
</dbReference>
<dbReference type="GO" id="GO:0004830">
    <property type="term" value="F:tryptophan-tRNA ligase activity"/>
    <property type="evidence" value="ECO:0007669"/>
    <property type="project" value="UniProtKB-UniRule"/>
</dbReference>
<dbReference type="PRINTS" id="PR01039">
    <property type="entry name" value="TRNASYNTHTRP"/>
</dbReference>
<evidence type="ECO:0000256" key="2">
    <source>
        <dbReference type="ARBA" id="ARBA00013161"/>
    </source>
</evidence>
<evidence type="ECO:0000256" key="7">
    <source>
        <dbReference type="ARBA" id="ARBA00023146"/>
    </source>
</evidence>
<dbReference type="Gene3D" id="1.10.240.10">
    <property type="entry name" value="Tyrosyl-Transfer RNA Synthetase"/>
    <property type="match status" value="1"/>
</dbReference>
<evidence type="ECO:0000256" key="9">
    <source>
        <dbReference type="NCBIfam" id="TIGR00233"/>
    </source>
</evidence>
<sequence length="331" mass="36685">MKQKRILTGDRTTGRLHLGHYAGSLQNRVRLQDEYDTFILLADVQALTTHFEQPELVEKNICEVAIDNLSAGLDPEKVTLVQQSAVPAIAELTVFYSMLVSVNVLRHNPTIKTEAKQYGYDDLTYGFLGYPVSQTADITFCDADAVPVGEDQLPHMELARKIARRFNALYGDGREIIKVPQELISQSPRIAGLDGAAKMGKSANNALYLSDGRETVFAKIKSAVTDPNRIRRTDRGNPEVCTVSQYHKAFNPEEYDEVCASCRSGAVGCAACKERLAERIDALLTPIRERRSYYEAHQDAVRELIAAGSEKAARIGARKMEQVKAAMHLAL</sequence>
<comment type="caution">
    <text evidence="11">The sequence shown here is derived from an EMBL/GenBank/DDBJ whole genome shotgun (WGS) entry which is preliminary data.</text>
</comment>
<name>A0A9D1NGQ2_9FIRM</name>
<reference evidence="11" key="2">
    <citation type="journal article" date="2021" name="PeerJ">
        <title>Extensive microbial diversity within the chicken gut microbiome revealed by metagenomics and culture.</title>
        <authorList>
            <person name="Gilroy R."/>
            <person name="Ravi A."/>
            <person name="Getino M."/>
            <person name="Pursley I."/>
            <person name="Horton D.L."/>
            <person name="Alikhan N.F."/>
            <person name="Baker D."/>
            <person name="Gharbi K."/>
            <person name="Hall N."/>
            <person name="Watson M."/>
            <person name="Adriaenssens E.M."/>
            <person name="Foster-Nyarko E."/>
            <person name="Jarju S."/>
            <person name="Secka A."/>
            <person name="Antonio M."/>
            <person name="Oren A."/>
            <person name="Chaudhuri R.R."/>
            <person name="La Ragione R."/>
            <person name="Hildebrand F."/>
            <person name="Pallen M.J."/>
        </authorList>
    </citation>
    <scope>NUCLEOTIDE SEQUENCE</scope>
    <source>
        <strain evidence="11">4920</strain>
    </source>
</reference>
<dbReference type="Proteomes" id="UP000886743">
    <property type="component" value="Unassembled WGS sequence"/>
</dbReference>
<dbReference type="Pfam" id="PF00579">
    <property type="entry name" value="tRNA-synt_1b"/>
    <property type="match status" value="1"/>
</dbReference>
<evidence type="ECO:0000313" key="11">
    <source>
        <dbReference type="EMBL" id="HIV02178.1"/>
    </source>
</evidence>
<dbReference type="NCBIfam" id="TIGR00233">
    <property type="entry name" value="trpS"/>
    <property type="match status" value="1"/>
</dbReference>
<evidence type="ECO:0000256" key="4">
    <source>
        <dbReference type="ARBA" id="ARBA00022741"/>
    </source>
</evidence>
<keyword evidence="5 10" id="KW-0067">ATP-binding</keyword>
<dbReference type="GO" id="GO:0006436">
    <property type="term" value="P:tryptophanyl-tRNA aminoacylation"/>
    <property type="evidence" value="ECO:0007669"/>
    <property type="project" value="UniProtKB-UniRule"/>
</dbReference>
<keyword evidence="3 10" id="KW-0436">Ligase</keyword>
<dbReference type="InterPro" id="IPR002306">
    <property type="entry name" value="Trp-tRNA-ligase"/>
</dbReference>
<organism evidence="11 12">
    <name type="scientific">Candidatus Aphodoplasma excrementigallinarum</name>
    <dbReference type="NCBI Taxonomy" id="2840673"/>
    <lineage>
        <taxon>Bacteria</taxon>
        <taxon>Bacillati</taxon>
        <taxon>Bacillota</taxon>
        <taxon>Clostridia</taxon>
        <taxon>Eubacteriales</taxon>
        <taxon>Candidatus Aphodoplasma</taxon>
    </lineage>
</organism>
<keyword evidence="7 10" id="KW-0030">Aminoacyl-tRNA synthetase</keyword>
<keyword evidence="4 10" id="KW-0547">Nucleotide-binding</keyword>
<dbReference type="EC" id="6.1.1.2" evidence="2 9"/>
<reference evidence="11" key="1">
    <citation type="submission" date="2020-10" db="EMBL/GenBank/DDBJ databases">
        <authorList>
            <person name="Gilroy R."/>
        </authorList>
    </citation>
    <scope>NUCLEOTIDE SEQUENCE</scope>
    <source>
        <strain evidence="11">4920</strain>
    </source>
</reference>
<dbReference type="FunFam" id="1.10.240.10:FF:000005">
    <property type="entry name" value="Tryptophan--tRNA ligase"/>
    <property type="match status" value="1"/>
</dbReference>
<evidence type="ECO:0000256" key="10">
    <source>
        <dbReference type="RuleBase" id="RU363036"/>
    </source>
</evidence>
<dbReference type="CDD" id="cd00806">
    <property type="entry name" value="TrpRS_core"/>
    <property type="match status" value="1"/>
</dbReference>
<evidence type="ECO:0000256" key="1">
    <source>
        <dbReference type="ARBA" id="ARBA00005594"/>
    </source>
</evidence>
<dbReference type="PANTHER" id="PTHR43766">
    <property type="entry name" value="TRYPTOPHAN--TRNA LIGASE, MITOCHONDRIAL"/>
    <property type="match status" value="1"/>
</dbReference>
<dbReference type="InterPro" id="IPR002305">
    <property type="entry name" value="aa-tRNA-synth_Ic"/>
</dbReference>
<dbReference type="GO" id="GO:0005829">
    <property type="term" value="C:cytosol"/>
    <property type="evidence" value="ECO:0007669"/>
    <property type="project" value="TreeGrafter"/>
</dbReference>
<dbReference type="GO" id="GO:0005524">
    <property type="term" value="F:ATP binding"/>
    <property type="evidence" value="ECO:0007669"/>
    <property type="project" value="UniProtKB-KW"/>
</dbReference>
<evidence type="ECO:0000256" key="6">
    <source>
        <dbReference type="ARBA" id="ARBA00022917"/>
    </source>
</evidence>
<keyword evidence="6 10" id="KW-0648">Protein biosynthesis</keyword>
<dbReference type="InterPro" id="IPR014729">
    <property type="entry name" value="Rossmann-like_a/b/a_fold"/>
</dbReference>
<dbReference type="EMBL" id="DVOF01000037">
    <property type="protein sequence ID" value="HIV02178.1"/>
    <property type="molecule type" value="Genomic_DNA"/>
</dbReference>
<protein>
    <recommendedName>
        <fullName evidence="2 9">Tryptophan--tRNA ligase</fullName>
        <ecNumber evidence="2 9">6.1.1.2</ecNumber>
    </recommendedName>
</protein>
<dbReference type="SUPFAM" id="SSF52374">
    <property type="entry name" value="Nucleotidylyl transferase"/>
    <property type="match status" value="1"/>
</dbReference>
<evidence type="ECO:0000313" key="12">
    <source>
        <dbReference type="Proteomes" id="UP000886743"/>
    </source>
</evidence>
<proteinExistence type="inferred from homology"/>